<dbReference type="GO" id="GO:0003735">
    <property type="term" value="F:structural constituent of ribosome"/>
    <property type="evidence" value="ECO:0007669"/>
    <property type="project" value="InterPro"/>
</dbReference>
<dbReference type="STRING" id="572478.Vdis_1866"/>
<reference evidence="5 6" key="1">
    <citation type="journal article" date="2010" name="Stand. Genomic Sci.">
        <title>Complete genome sequence of Vulcanisaeta distributa type strain (IC-017).</title>
        <authorList>
            <person name="Mavromatis K."/>
            <person name="Sikorski J."/>
            <person name="Pabst E."/>
            <person name="Teshima H."/>
            <person name="Lapidus A."/>
            <person name="Lucas S."/>
            <person name="Nolan M."/>
            <person name="Glavina Del Rio T."/>
            <person name="Cheng J.F."/>
            <person name="Bruce D."/>
            <person name="Goodwin L."/>
            <person name="Pitluck S."/>
            <person name="Liolios K."/>
            <person name="Ivanova N."/>
            <person name="Mikhailova N."/>
            <person name="Pati A."/>
            <person name="Chen A."/>
            <person name="Palaniappan K."/>
            <person name="Land M."/>
            <person name="Hauser L."/>
            <person name="Chang Y.J."/>
            <person name="Jeffries C.D."/>
            <person name="Rohde M."/>
            <person name="Spring S."/>
            <person name="Goker M."/>
            <person name="Wirth R."/>
            <person name="Woyke T."/>
            <person name="Bristow J."/>
            <person name="Eisen J.A."/>
            <person name="Markowitz V."/>
            <person name="Hugenholtz P."/>
            <person name="Klenk H.P."/>
            <person name="Kyrpides N.C."/>
        </authorList>
    </citation>
    <scope>NUCLEOTIDE SEQUENCE [LARGE SCALE GENOMIC DNA]</scope>
    <source>
        <strain evidence="6">DSM 14429 / JCM 11212 / NBRC 100878 / IC-017</strain>
    </source>
</reference>
<dbReference type="OrthoDB" id="52479at2157"/>
<dbReference type="HAMAP" id="MF_00511">
    <property type="entry name" value="Ribosomal_eS17"/>
    <property type="match status" value="1"/>
</dbReference>
<dbReference type="Proteomes" id="UP000006681">
    <property type="component" value="Chromosome"/>
</dbReference>
<dbReference type="GO" id="GO:0006412">
    <property type="term" value="P:translation"/>
    <property type="evidence" value="ECO:0007669"/>
    <property type="project" value="UniProtKB-UniRule"/>
</dbReference>
<dbReference type="InterPro" id="IPR036401">
    <property type="entry name" value="Ribosomal_eS17_sf"/>
</dbReference>
<evidence type="ECO:0000256" key="1">
    <source>
        <dbReference type="ARBA" id="ARBA00010444"/>
    </source>
</evidence>
<dbReference type="Gene3D" id="1.10.60.20">
    <property type="entry name" value="Ribosomal protein S17e-like"/>
    <property type="match status" value="1"/>
</dbReference>
<dbReference type="GO" id="GO:1990904">
    <property type="term" value="C:ribonucleoprotein complex"/>
    <property type="evidence" value="ECO:0007669"/>
    <property type="project" value="UniProtKB-KW"/>
</dbReference>
<evidence type="ECO:0000313" key="6">
    <source>
        <dbReference type="Proteomes" id="UP000006681"/>
    </source>
</evidence>
<gene>
    <name evidence="4" type="primary">rps17e</name>
    <name evidence="5" type="ordered locus">Vdis_1866</name>
</gene>
<dbReference type="EMBL" id="CP002100">
    <property type="protein sequence ID" value="ADN51238.1"/>
    <property type="molecule type" value="Genomic_DNA"/>
</dbReference>
<protein>
    <recommendedName>
        <fullName evidence="4">Small ribosomal subunit protein eS17</fullName>
    </recommendedName>
</protein>
<dbReference type="KEGG" id="vdi:Vdis_1866"/>
<organism evidence="5 6">
    <name type="scientific">Vulcanisaeta distributa (strain DSM 14429 / JCM 11212 / NBRC 100878 / IC-017)</name>
    <dbReference type="NCBI Taxonomy" id="572478"/>
    <lineage>
        <taxon>Archaea</taxon>
        <taxon>Thermoproteota</taxon>
        <taxon>Thermoprotei</taxon>
        <taxon>Thermoproteales</taxon>
        <taxon>Thermoproteaceae</taxon>
        <taxon>Vulcanisaeta</taxon>
    </lineage>
</organism>
<dbReference type="PANTHER" id="PTHR10732">
    <property type="entry name" value="40S RIBOSOMAL PROTEIN S17"/>
    <property type="match status" value="1"/>
</dbReference>
<comment type="similarity">
    <text evidence="1 4">Belongs to the eukaryotic ribosomal protein eS17 family.</text>
</comment>
<keyword evidence="3 4" id="KW-0687">Ribonucleoprotein</keyword>
<evidence type="ECO:0000256" key="4">
    <source>
        <dbReference type="HAMAP-Rule" id="MF_00511"/>
    </source>
</evidence>
<dbReference type="HOGENOM" id="CLU_176720_2_0_2"/>
<dbReference type="InterPro" id="IPR001210">
    <property type="entry name" value="Ribosomal_eS17"/>
</dbReference>
<accession>E1QV47</accession>
<keyword evidence="2 4" id="KW-0689">Ribosomal protein</keyword>
<reference evidence="6" key="2">
    <citation type="journal article" date="2010" name="Stand. Genomic Sci.">
        <title>Complete genome sequence of Vulcanisaeta distributa type strain (IC-017T).</title>
        <authorList>
            <person name="Mavromatis K."/>
            <person name="Sikorski J."/>
            <person name="Pabst E."/>
            <person name="Teshima H."/>
            <person name="Lapidus A."/>
            <person name="Lucas S."/>
            <person name="Nolan M."/>
            <person name="Glavina Del Rio T."/>
            <person name="Cheng J."/>
            <person name="Bruce D."/>
            <person name="Goodwin L."/>
            <person name="Pitluck S."/>
            <person name="Liolios K."/>
            <person name="Ivanova N."/>
            <person name="Mikhailova N."/>
            <person name="Pati A."/>
            <person name="Chen A."/>
            <person name="Palaniappan K."/>
            <person name="Land M."/>
            <person name="Hauser L."/>
            <person name="Chang Y."/>
            <person name="Jeffries C."/>
            <person name="Rohde M."/>
            <person name="Spring S."/>
            <person name="Goker M."/>
            <person name="Wirth R."/>
            <person name="Woyke T."/>
            <person name="Bristow J."/>
            <person name="Eisen J."/>
            <person name="Markowitz V."/>
            <person name="Hugenholtz P."/>
            <person name="Klenk H."/>
            <person name="Kyrpides N."/>
        </authorList>
    </citation>
    <scope>NUCLEOTIDE SEQUENCE [LARGE SCALE GENOMIC DNA]</scope>
    <source>
        <strain evidence="6">DSM 14429 / JCM 11212 / NBRC 100878 / IC-017</strain>
    </source>
</reference>
<evidence type="ECO:0000256" key="2">
    <source>
        <dbReference type="ARBA" id="ARBA00022980"/>
    </source>
</evidence>
<sequence>MGRVRPRYIKSLARRLLEVYPDRFSDDFETNKKVVAELADIPSKTVRNRVAGEITRMIKRMKASAEEKPEVELEGQ</sequence>
<dbReference type="SUPFAM" id="SSF116820">
    <property type="entry name" value="Rps17e-like"/>
    <property type="match status" value="1"/>
</dbReference>
<dbReference type="AlphaFoldDB" id="E1QV47"/>
<dbReference type="NCBIfam" id="NF002242">
    <property type="entry name" value="PRK01151.1"/>
    <property type="match status" value="1"/>
</dbReference>
<name>E1QV47_VULDI</name>
<proteinExistence type="inferred from homology"/>
<dbReference type="PANTHER" id="PTHR10732:SF0">
    <property type="entry name" value="40S RIBOSOMAL PROTEIN S17"/>
    <property type="match status" value="1"/>
</dbReference>
<dbReference type="GeneID" id="9752812"/>
<dbReference type="GO" id="GO:0005840">
    <property type="term" value="C:ribosome"/>
    <property type="evidence" value="ECO:0007669"/>
    <property type="project" value="UniProtKB-KW"/>
</dbReference>
<dbReference type="RefSeq" id="WP_013336963.1">
    <property type="nucleotide sequence ID" value="NC_014537.1"/>
</dbReference>
<evidence type="ECO:0000313" key="5">
    <source>
        <dbReference type="EMBL" id="ADN51238.1"/>
    </source>
</evidence>
<keyword evidence="6" id="KW-1185">Reference proteome</keyword>
<dbReference type="Pfam" id="PF00833">
    <property type="entry name" value="Ribosomal_S17e"/>
    <property type="match status" value="1"/>
</dbReference>
<dbReference type="eggNOG" id="arCOG01885">
    <property type="taxonomic scope" value="Archaea"/>
</dbReference>
<evidence type="ECO:0000256" key="3">
    <source>
        <dbReference type="ARBA" id="ARBA00023274"/>
    </source>
</evidence>